<gene>
    <name evidence="2" type="ORF">BC349_11290</name>
</gene>
<sequence length="66" mass="7281">MQNEVFLPNGHSPPTRRVPPDGWGEKRNSLVIYQGIMNMIKSKVIVLPVGCHPTGKKENDPGGVRC</sequence>
<keyword evidence="3" id="KW-1185">Reference proteome</keyword>
<organism evidence="2 3">
    <name type="scientific">Flavihumibacter stibioxidans</name>
    <dbReference type="NCBI Taxonomy" id="1834163"/>
    <lineage>
        <taxon>Bacteria</taxon>
        <taxon>Pseudomonadati</taxon>
        <taxon>Bacteroidota</taxon>
        <taxon>Chitinophagia</taxon>
        <taxon>Chitinophagales</taxon>
        <taxon>Chitinophagaceae</taxon>
        <taxon>Flavihumibacter</taxon>
    </lineage>
</organism>
<proteinExistence type="predicted"/>
<name>A0ABR7M9M1_9BACT</name>
<dbReference type="Proteomes" id="UP000765802">
    <property type="component" value="Unassembled WGS sequence"/>
</dbReference>
<dbReference type="EMBL" id="MBUA01000023">
    <property type="protein sequence ID" value="MBC6491636.1"/>
    <property type="molecule type" value="Genomic_DNA"/>
</dbReference>
<evidence type="ECO:0000313" key="3">
    <source>
        <dbReference type="Proteomes" id="UP000765802"/>
    </source>
</evidence>
<protein>
    <submittedName>
        <fullName evidence="2">Uncharacterized protein</fullName>
    </submittedName>
</protein>
<feature type="region of interest" description="Disordered" evidence="1">
    <location>
        <begin position="1"/>
        <end position="24"/>
    </location>
</feature>
<comment type="caution">
    <text evidence="2">The sequence shown here is derived from an EMBL/GenBank/DDBJ whole genome shotgun (WGS) entry which is preliminary data.</text>
</comment>
<evidence type="ECO:0000313" key="2">
    <source>
        <dbReference type="EMBL" id="MBC6491636.1"/>
    </source>
</evidence>
<evidence type="ECO:0000256" key="1">
    <source>
        <dbReference type="SAM" id="MobiDB-lite"/>
    </source>
</evidence>
<reference evidence="2 3" key="1">
    <citation type="submission" date="2016-07" db="EMBL/GenBank/DDBJ databases">
        <title>Genome analysis of Flavihumibacter stibioxidans YS-17.</title>
        <authorList>
            <person name="Shi K."/>
            <person name="Han Y."/>
            <person name="Wang G."/>
        </authorList>
    </citation>
    <scope>NUCLEOTIDE SEQUENCE [LARGE SCALE GENOMIC DNA]</scope>
    <source>
        <strain evidence="2 3">YS-17</strain>
    </source>
</reference>
<accession>A0ABR7M9M1</accession>